<proteinExistence type="predicted"/>
<feature type="transmembrane region" description="Helical" evidence="1">
    <location>
        <begin position="6"/>
        <end position="24"/>
    </location>
</feature>
<accession>A0AA42J048</accession>
<dbReference type="EMBL" id="JAQIFT010000016">
    <property type="protein sequence ID" value="MDA3730876.1"/>
    <property type="molecule type" value="Genomic_DNA"/>
</dbReference>
<organism evidence="2 3">
    <name type="scientific">Holtiella tumoricola</name>
    <dbReference type="NCBI Taxonomy" id="3018743"/>
    <lineage>
        <taxon>Bacteria</taxon>
        <taxon>Bacillati</taxon>
        <taxon>Bacillota</taxon>
        <taxon>Clostridia</taxon>
        <taxon>Lachnospirales</taxon>
        <taxon>Cellulosilyticaceae</taxon>
        <taxon>Holtiella</taxon>
    </lineage>
</organism>
<evidence type="ECO:0000313" key="2">
    <source>
        <dbReference type="EMBL" id="MDA3730876.1"/>
    </source>
</evidence>
<dbReference type="AlphaFoldDB" id="A0AA42J048"/>
<dbReference type="RefSeq" id="WP_271011374.1">
    <property type="nucleotide sequence ID" value="NZ_JAQIFT010000016.1"/>
</dbReference>
<evidence type="ECO:0000313" key="3">
    <source>
        <dbReference type="Proteomes" id="UP001169242"/>
    </source>
</evidence>
<evidence type="ECO:0000256" key="1">
    <source>
        <dbReference type="SAM" id="Phobius"/>
    </source>
</evidence>
<reference evidence="2" key="1">
    <citation type="journal article" date="2023" name="Int. J. Syst. Evol. Microbiol.">
        <title>&lt;i&gt;Holtiella tumoricola&lt;/i&gt; gen. nov. sp. nov., isolated from a human clinical sample.</title>
        <authorList>
            <person name="Allen-Vercoe E."/>
            <person name="Daigneault M.C."/>
            <person name="Vancuren S.J."/>
            <person name="Cochrane K."/>
            <person name="O'Neal L.L."/>
            <person name="Sankaranarayanan K."/>
            <person name="Lawson P.A."/>
        </authorList>
    </citation>
    <scope>NUCLEOTIDE SEQUENCE</scope>
    <source>
        <strain evidence="2">CC70A</strain>
    </source>
</reference>
<gene>
    <name evidence="2" type="ORF">PBV87_05100</name>
</gene>
<keyword evidence="1" id="KW-1133">Transmembrane helix</keyword>
<feature type="transmembrane region" description="Helical" evidence="1">
    <location>
        <begin position="57"/>
        <end position="76"/>
    </location>
</feature>
<comment type="caution">
    <text evidence="2">The sequence shown here is derived from an EMBL/GenBank/DDBJ whole genome shotgun (WGS) entry which is preliminary data.</text>
</comment>
<keyword evidence="1" id="KW-0472">Membrane</keyword>
<keyword evidence="3" id="KW-1185">Reference proteome</keyword>
<feature type="transmembrane region" description="Helical" evidence="1">
    <location>
        <begin position="33"/>
        <end position="51"/>
    </location>
</feature>
<name>A0AA42J048_9FIRM</name>
<dbReference type="Proteomes" id="UP001169242">
    <property type="component" value="Unassembled WGS sequence"/>
</dbReference>
<protein>
    <submittedName>
        <fullName evidence="2">Uncharacterized protein</fullName>
    </submittedName>
</protein>
<keyword evidence="1" id="KW-0812">Transmembrane</keyword>
<sequence>MELLLIMFTVLAVMSGLSITFLFLSKKPQVQNIFFYIAAVLGMFIAFLSATSLPSNYIGEIIVSWGFGILAVAGIIVKVKNPQKAKIAKYLVTVSVILGLLKLFFF</sequence>